<dbReference type="STRING" id="48709.A0A1D2MF55"/>
<dbReference type="InterPro" id="IPR007915">
    <property type="entry name" value="TMEM258/Ost5"/>
</dbReference>
<dbReference type="GO" id="GO:0008250">
    <property type="term" value="C:oligosaccharyltransferase complex"/>
    <property type="evidence" value="ECO:0007669"/>
    <property type="project" value="UniProtKB-UniRule"/>
</dbReference>
<dbReference type="OMA" id="LWFFAVQ"/>
<evidence type="ECO:0000313" key="8">
    <source>
        <dbReference type="Proteomes" id="UP000094527"/>
    </source>
</evidence>
<comment type="caution">
    <text evidence="7">The sequence shown here is derived from an EMBL/GenBank/DDBJ whole genome shotgun (WGS) entry which is preliminary data.</text>
</comment>
<sequence length="85" mass="9335">RVRVSRVNPDSAPQHMSPVNPEQFVYVASFLVAFGLFFACWLFVFEAGSEVKTRNNVKALLICVFAAAFLGVGGLFTFLSVGIYV</sequence>
<feature type="transmembrane region" description="Helical" evidence="6">
    <location>
        <begin position="57"/>
        <end position="84"/>
    </location>
</feature>
<keyword evidence="5 6" id="KW-0472">Membrane</keyword>
<evidence type="ECO:0000256" key="5">
    <source>
        <dbReference type="ARBA" id="ARBA00023136"/>
    </source>
</evidence>
<dbReference type="AlphaFoldDB" id="A0A1D2MF55"/>
<name>A0A1D2MF55_ORCCI</name>
<feature type="transmembrane region" description="Helical" evidence="6">
    <location>
        <begin position="24"/>
        <end position="45"/>
    </location>
</feature>
<organism evidence="7 8">
    <name type="scientific">Orchesella cincta</name>
    <name type="common">Springtail</name>
    <name type="synonym">Podura cincta</name>
    <dbReference type="NCBI Taxonomy" id="48709"/>
    <lineage>
        <taxon>Eukaryota</taxon>
        <taxon>Metazoa</taxon>
        <taxon>Ecdysozoa</taxon>
        <taxon>Arthropoda</taxon>
        <taxon>Hexapoda</taxon>
        <taxon>Collembola</taxon>
        <taxon>Entomobryomorpha</taxon>
        <taxon>Entomobryoidea</taxon>
        <taxon>Orchesellidae</taxon>
        <taxon>Orchesellinae</taxon>
        <taxon>Orchesella</taxon>
    </lineage>
</organism>
<reference evidence="7 8" key="1">
    <citation type="journal article" date="2016" name="Genome Biol. Evol.">
        <title>Gene Family Evolution Reflects Adaptation to Soil Environmental Stressors in the Genome of the Collembolan Orchesella cincta.</title>
        <authorList>
            <person name="Faddeeva-Vakhrusheva A."/>
            <person name="Derks M.F."/>
            <person name="Anvar S.Y."/>
            <person name="Agamennone V."/>
            <person name="Suring W."/>
            <person name="Smit S."/>
            <person name="van Straalen N.M."/>
            <person name="Roelofs D."/>
        </authorList>
    </citation>
    <scope>NUCLEOTIDE SEQUENCE [LARGE SCALE GENOMIC DNA]</scope>
    <source>
        <tissue evidence="7">Mixed pool</tissue>
    </source>
</reference>
<gene>
    <name evidence="7" type="ORF">Ocin01_15108</name>
</gene>
<protein>
    <recommendedName>
        <fullName evidence="6">Dolichyl-diphosphooligosaccharide-protein glycosyltransferase subunit TMEM258</fullName>
    </recommendedName>
    <alternativeName>
        <fullName evidence="6">Transmembrane protein 258</fullName>
    </alternativeName>
</protein>
<dbReference type="EMBL" id="LJIJ01001500">
    <property type="protein sequence ID" value="ODM91573.1"/>
    <property type="molecule type" value="Genomic_DNA"/>
</dbReference>
<feature type="non-terminal residue" evidence="7">
    <location>
        <position position="1"/>
    </location>
</feature>
<comment type="subunit">
    <text evidence="6">Component of the oligosaccharyltransferase (OST) complex.</text>
</comment>
<evidence type="ECO:0000256" key="3">
    <source>
        <dbReference type="ARBA" id="ARBA00022692"/>
    </source>
</evidence>
<evidence type="ECO:0000256" key="2">
    <source>
        <dbReference type="ARBA" id="ARBA00009825"/>
    </source>
</evidence>
<accession>A0A1D2MF55</accession>
<keyword evidence="3 6" id="KW-0812">Transmembrane</keyword>
<proteinExistence type="inferred from homology"/>
<evidence type="ECO:0000256" key="6">
    <source>
        <dbReference type="RuleBase" id="RU367008"/>
    </source>
</evidence>
<keyword evidence="4 6" id="KW-1133">Transmembrane helix</keyword>
<keyword evidence="8" id="KW-1185">Reference proteome</keyword>
<comment type="similarity">
    <text evidence="2 6">Belongs to the OST5 family.</text>
</comment>
<comment type="subcellular location">
    <subcellularLocation>
        <location evidence="1 6">Membrane</location>
        <topology evidence="1 6">Multi-pass membrane protein</topology>
    </subcellularLocation>
</comment>
<evidence type="ECO:0000256" key="4">
    <source>
        <dbReference type="ARBA" id="ARBA00022989"/>
    </source>
</evidence>
<evidence type="ECO:0000256" key="1">
    <source>
        <dbReference type="ARBA" id="ARBA00004141"/>
    </source>
</evidence>
<comment type="function">
    <text evidence="6">Subunit of the oligosaccharyl transferase (OST) complex that catalyzes the initial transfer of a defined glycan (Glc(3)Man(9)GlcNAc(2) in eukaryotes) from the lipid carrier dolichol-pyrophosphate to an asparagine residue within an Asn-X-Ser/Thr consensus motif in nascent polypeptide chains, the first step in protein N-glycosylation. N-glycosylation occurs cotranslationally and the complex associates with the Sec61 complex at the channel-forming translocon complex that mediates protein translocation across the endoplasmic reticulum (ER). All subunits are required for a maximal enzyme activity.</text>
</comment>
<evidence type="ECO:0000313" key="7">
    <source>
        <dbReference type="EMBL" id="ODM91573.1"/>
    </source>
</evidence>
<dbReference type="Proteomes" id="UP000094527">
    <property type="component" value="Unassembled WGS sequence"/>
</dbReference>
<dbReference type="GO" id="GO:0006487">
    <property type="term" value="P:protein N-linked glycosylation"/>
    <property type="evidence" value="ECO:0007669"/>
    <property type="project" value="UniProtKB-UniRule"/>
</dbReference>
<dbReference type="Pfam" id="PF05251">
    <property type="entry name" value="Ost5"/>
    <property type="match status" value="1"/>
</dbReference>
<dbReference type="PANTHER" id="PTHR13636">
    <property type="entry name" value="TRANSMEMBRANE PROTEIN 258"/>
    <property type="match status" value="1"/>
</dbReference>
<dbReference type="OrthoDB" id="18408at2759"/>